<dbReference type="RefSeq" id="WP_209679496.1">
    <property type="nucleotide sequence ID" value="NZ_JAGIOI010000001.1"/>
</dbReference>
<proteinExistence type="predicted"/>
<evidence type="ECO:0000313" key="4">
    <source>
        <dbReference type="EMBL" id="MBP2412878.1"/>
    </source>
</evidence>
<evidence type="ECO:0000313" key="5">
    <source>
        <dbReference type="Proteomes" id="UP000711614"/>
    </source>
</evidence>
<keyword evidence="5" id="KW-1185">Reference proteome</keyword>
<dbReference type="SUPFAM" id="SSF48452">
    <property type="entry name" value="TPR-like"/>
    <property type="match status" value="2"/>
</dbReference>
<dbReference type="PANTHER" id="PTHR44227:SF3">
    <property type="entry name" value="PROTEIN O-MANNOSYL-TRANSFERASE TMTC4"/>
    <property type="match status" value="1"/>
</dbReference>
<evidence type="ECO:0000256" key="1">
    <source>
        <dbReference type="ARBA" id="ARBA00022737"/>
    </source>
</evidence>
<dbReference type="PANTHER" id="PTHR44227">
    <property type="match status" value="1"/>
</dbReference>
<dbReference type="Pfam" id="PF17128">
    <property type="entry name" value="DUF5107"/>
    <property type="match status" value="1"/>
</dbReference>
<keyword evidence="1" id="KW-0677">Repeat</keyword>
<organism evidence="4 5">
    <name type="scientific">Arthrobacter stackebrandtii</name>
    <dbReference type="NCBI Taxonomy" id="272161"/>
    <lineage>
        <taxon>Bacteria</taxon>
        <taxon>Bacillati</taxon>
        <taxon>Actinomycetota</taxon>
        <taxon>Actinomycetes</taxon>
        <taxon>Micrococcales</taxon>
        <taxon>Micrococcaceae</taxon>
        <taxon>Arthrobacter</taxon>
    </lineage>
</organism>
<evidence type="ECO:0000259" key="3">
    <source>
        <dbReference type="Pfam" id="PF17128"/>
    </source>
</evidence>
<dbReference type="SMART" id="SM00028">
    <property type="entry name" value="TPR"/>
    <property type="match status" value="5"/>
</dbReference>
<name>A0ABS4YVQ7_9MICC</name>
<dbReference type="Proteomes" id="UP000711614">
    <property type="component" value="Unassembled WGS sequence"/>
</dbReference>
<dbReference type="InterPro" id="IPR052346">
    <property type="entry name" value="O-mannosyl-transferase_TMTC"/>
</dbReference>
<dbReference type="EMBL" id="JAGIOI010000001">
    <property type="protein sequence ID" value="MBP2412878.1"/>
    <property type="molecule type" value="Genomic_DNA"/>
</dbReference>
<comment type="caution">
    <text evidence="4">The sequence shown here is derived from an EMBL/GenBank/DDBJ whole genome shotgun (WGS) entry which is preliminary data.</text>
</comment>
<keyword evidence="2" id="KW-0802">TPR repeat</keyword>
<evidence type="ECO:0000256" key="2">
    <source>
        <dbReference type="ARBA" id="ARBA00022803"/>
    </source>
</evidence>
<sequence>MSHESSIPSRINLPPVPADQAAKAVAAWAEPLVIDTYMPLAPDSKPSFFEQRVYQGSTGKVFPLPFHERVSQEKKPHAWQAVHIENEWVRVVILPELGGRVHIGYDKVADYDFFYRNNVIKPALVSLTGPWISGGIEFNWPQHHRPGTFLPTDFEIEHEDDGAVTVWCSDHDPFTRMKGMHGIRLRPDSAAIEARVRLYNRTDETQTFLWWANVAAAVDDNYQAFFPTDVDQVADHAKRATASYPAPLPGQTYYGVDYSAQRTEEVPDGDGLDWYRNIPVPTSYMVTATEDDFFGGYDHARRAGFVHWADKHYAPGKKLWTWGDAPFGHAWDAALTDSDGPYIELMAGVFTDNQPDFTFLTPGETKTFSQFWYPIHQIGPAHQATTQVAVRLDVNGTQAVLGASAAEQLPGSAVELHTAAGEALFSQQVELLPGEPFIHTVELGRSIDATELVLTVRQGETELIRWQPRPQTVATGEIADPATEPPVPEDVGSVDELFFIGQYLRQYRHATRLPEPYWREALRRDPGEVRSNIALAERCMWAGDFVAAEALLRTAISRMVAHVSNPADGEAHYRLGIVLTKTGRDAEAERFLSKAAWNSAWRVPARFAMGRLKARAGQYVAAIAELREVLSLDAAHLQASDLMVRVLREKGRTAEAKSLLGGTLQRDPLDMWARDLAGLPLTADAPTLLDVAVEYSTAGFVDDALRILDLAAVAARGNALGQVQVAPLVEYHRALLLDAKGLTDEAQAALAQARKVDRTLCQASRSTDIAALENALKHDGSDALAAMLLGNWHYDKRRYASAIELWESAEASLQALGAEALGEQERDSLVIVLRNLGIAAYNVLGQGARALDAYKRARVLAPDDSKLFFEYDQLAMRLGATTGERLELFEKLGGLVEVRDDLSVVFANLLIEAGRALEARNWLISRVFQPWEGGEGQSLAAWDAANIVLAEEALGAGDPAAALTWLDSAMDSPASLSEARHPLANSARLQLLRGDALAALGRDDEATEAWEHAASFRGDFQAMNVQSYSEQSYYSAMALRHLGRASEAEQIADGVAGYIAELEASRATIDYFATSLPTMLLFNEDPQNGRERTIARLRSQLETLRGLPV</sequence>
<dbReference type="InterPro" id="IPR019734">
    <property type="entry name" value="TPR_rpt"/>
</dbReference>
<dbReference type="InterPro" id="IPR033396">
    <property type="entry name" value="DUF5107"/>
</dbReference>
<gene>
    <name evidence="4" type="ORF">JOF48_001677</name>
</gene>
<reference evidence="4 5" key="1">
    <citation type="submission" date="2021-03" db="EMBL/GenBank/DDBJ databases">
        <title>Sequencing the genomes of 1000 actinobacteria strains.</title>
        <authorList>
            <person name="Klenk H.-P."/>
        </authorList>
    </citation>
    <scope>NUCLEOTIDE SEQUENCE [LARGE SCALE GENOMIC DNA]</scope>
    <source>
        <strain evidence="4 5">DSM 16005</strain>
    </source>
</reference>
<accession>A0ABS4YVQ7</accession>
<dbReference type="InterPro" id="IPR011990">
    <property type="entry name" value="TPR-like_helical_dom_sf"/>
</dbReference>
<protein>
    <submittedName>
        <fullName evidence="4">Tetratricopeptide (TPR) repeat protein</fullName>
    </submittedName>
</protein>
<feature type="domain" description="DUF5107" evidence="3">
    <location>
        <begin position="61"/>
        <end position="375"/>
    </location>
</feature>
<dbReference type="Gene3D" id="1.25.40.10">
    <property type="entry name" value="Tetratricopeptide repeat domain"/>
    <property type="match status" value="2"/>
</dbReference>